<protein>
    <submittedName>
        <fullName evidence="2">Uncharacterized protein</fullName>
    </submittedName>
</protein>
<dbReference type="EMBL" id="FWZT01000017">
    <property type="protein sequence ID" value="SMF54741.1"/>
    <property type="molecule type" value="Genomic_DNA"/>
</dbReference>
<dbReference type="AlphaFoldDB" id="A0A1Y6CIF7"/>
<keyword evidence="3" id="KW-1185">Reference proteome</keyword>
<dbReference type="RefSeq" id="WP_132322144.1">
    <property type="nucleotide sequence ID" value="NZ_FWZT01000017.1"/>
</dbReference>
<evidence type="ECO:0000313" key="3">
    <source>
        <dbReference type="Proteomes" id="UP000192907"/>
    </source>
</evidence>
<feature type="signal peptide" evidence="1">
    <location>
        <begin position="1"/>
        <end position="19"/>
    </location>
</feature>
<evidence type="ECO:0000256" key="1">
    <source>
        <dbReference type="SAM" id="SignalP"/>
    </source>
</evidence>
<organism evidence="2 3">
    <name type="scientific">Pseudobacteriovorax antillogorgiicola</name>
    <dbReference type="NCBI Taxonomy" id="1513793"/>
    <lineage>
        <taxon>Bacteria</taxon>
        <taxon>Pseudomonadati</taxon>
        <taxon>Bdellovibrionota</taxon>
        <taxon>Oligoflexia</taxon>
        <taxon>Oligoflexales</taxon>
        <taxon>Pseudobacteriovoracaceae</taxon>
        <taxon>Pseudobacteriovorax</taxon>
    </lineage>
</organism>
<reference evidence="3" key="1">
    <citation type="submission" date="2017-04" db="EMBL/GenBank/DDBJ databases">
        <authorList>
            <person name="Varghese N."/>
            <person name="Submissions S."/>
        </authorList>
    </citation>
    <scope>NUCLEOTIDE SEQUENCE [LARGE SCALE GENOMIC DNA]</scope>
    <source>
        <strain evidence="3">RKEM611</strain>
    </source>
</reference>
<keyword evidence="1" id="KW-0732">Signal</keyword>
<dbReference type="Proteomes" id="UP000192907">
    <property type="component" value="Unassembled WGS sequence"/>
</dbReference>
<name>A0A1Y6CIF7_9BACT</name>
<proteinExistence type="predicted"/>
<accession>A0A1Y6CIF7</accession>
<gene>
    <name evidence="2" type="ORF">SAMN06296036_11739</name>
</gene>
<sequence length="191" mass="20940">MLKLLLAIIVLSTPAFALANEIPQMSSACENPAALADDGLALIKSFRHQGVRPHMMVEASQGPVWHRTQDIVSQSFGFPKQDLLIHSVSELRFLPYTLSHRKILLIVQRDRELTEARALKVLQVAKMKNIVISVLWIGPGESPILSALSAKTSGTYLSTAEIVKKTCFNLVLSQASSTNSRGSSSLMVLKF</sequence>
<evidence type="ECO:0000313" key="2">
    <source>
        <dbReference type="EMBL" id="SMF54741.1"/>
    </source>
</evidence>
<feature type="chain" id="PRO_5012802907" evidence="1">
    <location>
        <begin position="20"/>
        <end position="191"/>
    </location>
</feature>